<gene>
    <name evidence="2" type="ORF">P4T90_21040</name>
</gene>
<name>A0ABU6MLG0_9BACI</name>
<dbReference type="RefSeq" id="WP_066263755.1">
    <property type="nucleotide sequence ID" value="NZ_JARMAB010000036.1"/>
</dbReference>
<evidence type="ECO:0000313" key="3">
    <source>
        <dbReference type="Proteomes" id="UP001341444"/>
    </source>
</evidence>
<accession>A0ABU6MLG0</accession>
<dbReference type="PANTHER" id="PTHR33745:SF8">
    <property type="entry name" value="BLUE-LIGHT PHOTORECEPTOR"/>
    <property type="match status" value="1"/>
</dbReference>
<evidence type="ECO:0000259" key="1">
    <source>
        <dbReference type="PROSITE" id="PS50801"/>
    </source>
</evidence>
<dbReference type="Gene3D" id="3.30.750.24">
    <property type="entry name" value="STAS domain"/>
    <property type="match status" value="1"/>
</dbReference>
<dbReference type="Pfam" id="PF01740">
    <property type="entry name" value="STAS"/>
    <property type="match status" value="1"/>
</dbReference>
<comment type="caution">
    <text evidence="2">The sequence shown here is derived from an EMBL/GenBank/DDBJ whole genome shotgun (WGS) entry which is preliminary data.</text>
</comment>
<dbReference type="InterPro" id="IPR002645">
    <property type="entry name" value="STAS_dom"/>
</dbReference>
<dbReference type="InterPro" id="IPR036513">
    <property type="entry name" value="STAS_dom_sf"/>
</dbReference>
<dbReference type="PROSITE" id="PS50801">
    <property type="entry name" value="STAS"/>
    <property type="match status" value="1"/>
</dbReference>
<proteinExistence type="predicted"/>
<dbReference type="InterPro" id="IPR051932">
    <property type="entry name" value="Bact_StressResp_Reg"/>
</dbReference>
<feature type="domain" description="STAS" evidence="1">
    <location>
        <begin position="159"/>
        <end position="270"/>
    </location>
</feature>
<reference evidence="2 3" key="1">
    <citation type="submission" date="2023-03" db="EMBL/GenBank/DDBJ databases">
        <title>Bacillus Genome Sequencing.</title>
        <authorList>
            <person name="Dunlap C."/>
        </authorList>
    </citation>
    <scope>NUCLEOTIDE SEQUENCE [LARGE SCALE GENOMIC DNA]</scope>
    <source>
        <strain evidence="2 3">B-23453</strain>
    </source>
</reference>
<sequence>MDGYVKISEYFIRNSKPLANQLVEDIIFKFPFKVDKEEIDMAKIMYEEFFEFLGEALVCNEETDPQALIEWSKGNGERAASSQERISTIFVRYPDTRMVFADYILQIGMEYELGTKEIVSIIKKVDHMLDLSINETIFAFERRNDEILKQNQNEINELSTPVVPIQDGIAVLPLIGAIDADRSQHLMNKVVPKIPRLSITCLIIDFSGIVTIDTDIAGHIFNLYDVLRLLGIQVIMTGIRSELAERVAREGIDFSSFKTYATVMQAIESLKE</sequence>
<protein>
    <submittedName>
        <fullName evidence="2">STAS domain-containing protein</fullName>
    </submittedName>
</protein>
<keyword evidence="3" id="KW-1185">Reference proteome</keyword>
<dbReference type="SUPFAM" id="SSF52091">
    <property type="entry name" value="SpoIIaa-like"/>
    <property type="match status" value="1"/>
</dbReference>
<dbReference type="PANTHER" id="PTHR33745">
    <property type="entry name" value="RSBT ANTAGONIST PROTEIN RSBS-RELATED"/>
    <property type="match status" value="1"/>
</dbReference>
<dbReference type="CDD" id="cd07041">
    <property type="entry name" value="STAS_RsbR_RsbS_like"/>
    <property type="match status" value="1"/>
</dbReference>
<organism evidence="2 3">
    <name type="scientific">Heyndrickxia acidicola</name>
    <dbReference type="NCBI Taxonomy" id="209389"/>
    <lineage>
        <taxon>Bacteria</taxon>
        <taxon>Bacillati</taxon>
        <taxon>Bacillota</taxon>
        <taxon>Bacilli</taxon>
        <taxon>Bacillales</taxon>
        <taxon>Bacillaceae</taxon>
        <taxon>Heyndrickxia</taxon>
    </lineage>
</organism>
<dbReference type="Proteomes" id="UP001341444">
    <property type="component" value="Unassembled WGS sequence"/>
</dbReference>
<evidence type="ECO:0000313" key="2">
    <source>
        <dbReference type="EMBL" id="MED1205525.1"/>
    </source>
</evidence>
<dbReference type="EMBL" id="JARMAB010000036">
    <property type="protein sequence ID" value="MED1205525.1"/>
    <property type="molecule type" value="Genomic_DNA"/>
</dbReference>